<proteinExistence type="inferred from homology"/>
<feature type="signal peptide" evidence="9">
    <location>
        <begin position="1"/>
        <end position="20"/>
    </location>
</feature>
<evidence type="ECO:0000256" key="3">
    <source>
        <dbReference type="ARBA" id="ARBA00022475"/>
    </source>
</evidence>
<name>A0AAV8AE55_9EUKA</name>
<feature type="compositionally biased region" description="Polar residues" evidence="7">
    <location>
        <begin position="1763"/>
        <end position="1774"/>
    </location>
</feature>
<keyword evidence="5" id="KW-1015">Disulfide bond</keyword>
<evidence type="ECO:0000313" key="11">
    <source>
        <dbReference type="EMBL" id="KAJ3450489.1"/>
    </source>
</evidence>
<feature type="chain" id="PRO_5043967257" description="MRH domain-containing protein" evidence="9">
    <location>
        <begin position="21"/>
        <end position="1800"/>
    </location>
</feature>
<dbReference type="SUPFAM" id="SSF57184">
    <property type="entry name" value="Growth factor receptor domain"/>
    <property type="match status" value="1"/>
</dbReference>
<dbReference type="EMBL" id="JANTQA010000012">
    <property type="protein sequence ID" value="KAJ3450489.1"/>
    <property type="molecule type" value="Genomic_DNA"/>
</dbReference>
<dbReference type="InterPro" id="IPR009011">
    <property type="entry name" value="Man6P_isomerase_rcpt-bd_dom_sf"/>
</dbReference>
<organism evidence="11 12">
    <name type="scientific">Anaeramoeba flamelloides</name>
    <dbReference type="NCBI Taxonomy" id="1746091"/>
    <lineage>
        <taxon>Eukaryota</taxon>
        <taxon>Metamonada</taxon>
        <taxon>Anaeramoebidae</taxon>
        <taxon>Anaeramoeba</taxon>
    </lineage>
</organism>
<dbReference type="PROSITE" id="PS51914">
    <property type="entry name" value="MRH"/>
    <property type="match status" value="1"/>
</dbReference>
<dbReference type="Gene3D" id="2.10.50.10">
    <property type="entry name" value="Tumor Necrosis Factor Receptor, subunit A, domain 2"/>
    <property type="match status" value="2"/>
</dbReference>
<comment type="caution">
    <text evidence="11">The sequence shown here is derived from an EMBL/GenBank/DDBJ whole genome shotgun (WGS) entry which is preliminary data.</text>
</comment>
<comment type="similarity">
    <text evidence="2">Belongs to the ELAPOR family.</text>
</comment>
<reference evidence="11" key="1">
    <citation type="submission" date="2022-08" db="EMBL/GenBank/DDBJ databases">
        <title>Novel sulphate-reducing endosymbionts in the free-living metamonad Anaeramoeba.</title>
        <authorList>
            <person name="Jerlstrom-Hultqvist J."/>
            <person name="Cepicka I."/>
            <person name="Gallot-Lavallee L."/>
            <person name="Salas-Leiva D."/>
            <person name="Curtis B.A."/>
            <person name="Zahonova K."/>
            <person name="Pipaliya S."/>
            <person name="Dacks J."/>
            <person name="Roger A.J."/>
        </authorList>
    </citation>
    <scope>NUCLEOTIDE SEQUENCE</scope>
    <source>
        <strain evidence="11">Busselton2</strain>
    </source>
</reference>
<keyword evidence="6" id="KW-0325">Glycoprotein</keyword>
<evidence type="ECO:0000256" key="9">
    <source>
        <dbReference type="SAM" id="SignalP"/>
    </source>
</evidence>
<protein>
    <recommendedName>
        <fullName evidence="10">MRH domain-containing protein</fullName>
    </recommendedName>
</protein>
<evidence type="ECO:0000256" key="7">
    <source>
        <dbReference type="SAM" id="MobiDB-lite"/>
    </source>
</evidence>
<dbReference type="InterPro" id="IPR011641">
    <property type="entry name" value="Tyr-kin_ephrin_A/B_rcpt-like"/>
</dbReference>
<sequence>MKKLFGLSILFFLFIFLTFCEECTEKDYGAVFTECDTQSDTRKVAYYWYEPKTCIGNLNESFVEIGCDCILQDFKIEYSQCEDGSRNKNYVKETDCVDGENPPTENVPCECLEEDYEFILTDCTEGLRDLLYIWKSPKKCEGGVELPTNQIDLDCDIECEPGYFLPIGETTCQSCKAGTFSVGSGYKYDEWEEWPSSHFTTFCEKKEGNEEECSGWELGGSFIVSNNSQVDNSNSTLEYWDNFFDEDNSISFKFSVDGEKHFDGLYFEIDGEAQHGLDCNVYPSETLIFNISKGIHTFRWVYSKDFSLSKGEDQATIYSMTIKGNKYAPTECDLCMEGTSSYDTASECYACARNTYADQKNMSECLACDDTEYANPGSSQCYARESCTEDDWESTYSECNSERKRTRYWNLVEPVVCDKTRGVTPDDKPDEPGQECRECNPGEYQVQDTNESGETIYVCEFCPNGQSRPDGEPTCAGCELGTAAVKTRYFQNFEEFPPEFTTRCEGLCGTAGWRKFDNYLDSGFGHLGIVSSFLTYEFETDDDGEIEIIHSLSCVDDQGYYWNSDCGVTFYVDGYGVKAYYSQNYEDLETVLAFEDPGNHTLTIKFWKDYPNINETNTDRLRLSLLKVSGVTIGGADGCSDCSAGQYSLGNTHKCAKCEMGKYNDQEGQSTCDLCEKNTYNRNLGQTQCLECGHRTTSEPGSSDCDNHHCVFELDEDIKFNLSGLASPHEMVGPITDGSGYEFYINLCYLNASQEVCQSKNGHIIDSRACQRIDTQYHSYVWDLGSNIDVLELPHSYNLYDIPINEQGVLFRLIDGDGGRITNITILCDIPRGVGQLVPDGVIEDDDHKKEYKFIWKTQYGCRMCLESDYTHYFSACENNQRMKKYQWISNPKTCYGGVELPSDEVAVCEGSQLCPSGTWAEGNDCINCTVGRFSTGQDLIYINRNLDNIVNDGDIEHFSSHCTGSQCTPWTYDSEILKSGVGENSVLTITKNFVNVGEIAIKFNSYLVHVDNDQVEKFVITIDNEQVFSIESPFIHSEFIERTFKINFIGTHVIKLILQNSNHLSHGIHINYLNFKNVTKSSQNCDPCPKGYYSSETRSSECQICKANTFSDTTGSDSCEACDTDTTYSYRGSETCSGKITCNIDDYHIEWEACNTATRKRVGKYKFYQPQICIGNVPKDINADCPPCKPGSFLNNENECELCPDGFYSHKEDASSCVKSEMKFAAIKSRNFDLFNVISKRPNNNHYNNGDDESDKNDGDKYFDKFVQSNINIGNKNDDQKVILYNYLYDYTTSCVGTGCGFSSGWRFRDDYMDSGIGNNNGGVYDSIITFNTPVEIIEKGIGYFEIEALLHNSEASLIILLNDKPILEFNTPSAYYETTKVKLESGSYILSFIYRQYKPETISRSFVKRFSFFGTKGGSSTNAVPCSNGTFSDSDQKSTCEFCQPGSYSFYNDDGVEECTLCPINEFSDQFGLNQCFKCGVGTSSNNDLGSTYCVNPCLYSPIKDQVFDFLLIIQNEELVKIPNENGMIYVSLCSPIVDNSICQDNNSFICQNSESLGKILNFSYPLPIEKYPTETGVVIEFLPELIQSNSEEFQFDHIHATDHGDGANKKKTTIYMICDQTAGIGNPIVLTGDDRIYMDNSNTEIEWKSLYGCRACNVPDDFKEIKGSCIDGKRTSIWSHPEDCWAKESQENTETSCSEVQVRSYWVYIAIGIFAFIIVNLSVVCYQKRSLKVRYTKLSKANKDAEMGVFGDEQLFDSNSEIEMDNQSTEKSSSEQSLSINSSENQNILKESEKDDH</sequence>
<accession>A0AAV8AE55</accession>
<comment type="subcellular location">
    <subcellularLocation>
        <location evidence="1">Cell membrane</location>
        <topology evidence="1">Single-pass type I membrane protein</topology>
    </subcellularLocation>
</comment>
<keyword evidence="8" id="KW-1133">Transmembrane helix</keyword>
<dbReference type="SUPFAM" id="SSF50911">
    <property type="entry name" value="Mannose 6-phosphate receptor domain"/>
    <property type="match status" value="2"/>
</dbReference>
<dbReference type="InterPro" id="IPR009030">
    <property type="entry name" value="Growth_fac_rcpt_cys_sf"/>
</dbReference>
<evidence type="ECO:0000256" key="1">
    <source>
        <dbReference type="ARBA" id="ARBA00004251"/>
    </source>
</evidence>
<evidence type="ECO:0000256" key="2">
    <source>
        <dbReference type="ARBA" id="ARBA00007627"/>
    </source>
</evidence>
<dbReference type="Proteomes" id="UP001146793">
    <property type="component" value="Unassembled WGS sequence"/>
</dbReference>
<evidence type="ECO:0000313" key="12">
    <source>
        <dbReference type="Proteomes" id="UP001146793"/>
    </source>
</evidence>
<keyword evidence="4 9" id="KW-0732">Signal</keyword>
<dbReference type="SMART" id="SM01411">
    <property type="entry name" value="Ephrin_rec_like"/>
    <property type="match status" value="6"/>
</dbReference>
<gene>
    <name evidence="11" type="ORF">M0812_06669</name>
</gene>
<evidence type="ECO:0000259" key="10">
    <source>
        <dbReference type="PROSITE" id="PS51914"/>
    </source>
</evidence>
<feature type="domain" description="MRH" evidence="10">
    <location>
        <begin position="703"/>
        <end position="864"/>
    </location>
</feature>
<keyword evidence="8" id="KW-0472">Membrane</keyword>
<evidence type="ECO:0000256" key="6">
    <source>
        <dbReference type="ARBA" id="ARBA00023180"/>
    </source>
</evidence>
<feature type="region of interest" description="Disordered" evidence="7">
    <location>
        <begin position="1763"/>
        <end position="1800"/>
    </location>
</feature>
<dbReference type="InterPro" id="IPR038550">
    <property type="entry name" value="GPCR_3_9-Cys_sf"/>
</dbReference>
<dbReference type="PANTHER" id="PTHR22727">
    <property type="entry name" value="PROTEIN CBG13728"/>
    <property type="match status" value="1"/>
</dbReference>
<dbReference type="Pfam" id="PF23089">
    <property type="entry name" value="ELAPOR1_C"/>
    <property type="match status" value="2"/>
</dbReference>
<keyword evidence="3" id="KW-1003">Cell membrane</keyword>
<dbReference type="Gene3D" id="2.10.50.30">
    <property type="entry name" value="GPCR, family 3, nine cysteines domain"/>
    <property type="match status" value="1"/>
</dbReference>
<dbReference type="InterPro" id="IPR039181">
    <property type="entry name" value="Elapor1/2"/>
</dbReference>
<feature type="compositionally biased region" description="Low complexity" evidence="7">
    <location>
        <begin position="1777"/>
        <end position="1792"/>
    </location>
</feature>
<dbReference type="GO" id="GO:0005886">
    <property type="term" value="C:plasma membrane"/>
    <property type="evidence" value="ECO:0007669"/>
    <property type="project" value="UniProtKB-SubCell"/>
</dbReference>
<dbReference type="InterPro" id="IPR056606">
    <property type="entry name" value="Elapor1/2_C"/>
</dbReference>
<evidence type="ECO:0000256" key="4">
    <source>
        <dbReference type="ARBA" id="ARBA00022729"/>
    </source>
</evidence>
<dbReference type="Gene3D" id="2.70.130.10">
    <property type="entry name" value="Mannose-6-phosphate receptor binding domain"/>
    <property type="match status" value="2"/>
</dbReference>
<feature type="transmembrane region" description="Helical" evidence="8">
    <location>
        <begin position="1708"/>
        <end position="1729"/>
    </location>
</feature>
<dbReference type="InterPro" id="IPR044865">
    <property type="entry name" value="MRH_dom"/>
</dbReference>
<dbReference type="PANTHER" id="PTHR22727:SF15">
    <property type="entry name" value="MRH DOMAIN-CONTAINING PROTEIN"/>
    <property type="match status" value="1"/>
</dbReference>
<evidence type="ECO:0000256" key="8">
    <source>
        <dbReference type="SAM" id="Phobius"/>
    </source>
</evidence>
<keyword evidence="8" id="KW-0812">Transmembrane</keyword>
<dbReference type="Pfam" id="PF07699">
    <property type="entry name" value="Ephrin_rec_like"/>
    <property type="match status" value="1"/>
</dbReference>
<evidence type="ECO:0000256" key="5">
    <source>
        <dbReference type="ARBA" id="ARBA00023157"/>
    </source>
</evidence>